<sequence>MLSPRLVRALAAGAAAVALAALPTAAAGPATAAPASTQAAARFPLLPPIGAEVPSSMLAINSLFEYRGTAYTVDFRGGIKQRVDVNPDDPINSVRLRTVGFRVSAEIPGGGSITLEQNDVDVDPKSILRITSHFPPKFDEHDVIPVSATVELPGKDPVVLNGIEPLRLSATGLSQYPARGDRYLLDRVLDFATLDRPGTPVARLVTFDSKRGGL</sequence>
<protein>
    <recommendedName>
        <fullName evidence="4">Lipid/polyisoprenoid-binding YceI-like domain-containing protein</fullName>
    </recommendedName>
</protein>
<gene>
    <name evidence="2" type="ORF">Y717_23200</name>
</gene>
<dbReference type="OrthoDB" id="5187892at2"/>
<dbReference type="EMBL" id="AZSP01000275">
    <property type="protein sequence ID" value="PVE07564.1"/>
    <property type="molecule type" value="Genomic_DNA"/>
</dbReference>
<dbReference type="AlphaFoldDB" id="A0A2T7SXI0"/>
<keyword evidence="3" id="KW-1185">Reference proteome</keyword>
<dbReference type="RefSeq" id="WP_030350994.1">
    <property type="nucleotide sequence ID" value="NZ_AZSP01000275.1"/>
</dbReference>
<evidence type="ECO:0000313" key="2">
    <source>
        <dbReference type="EMBL" id="PVE07564.1"/>
    </source>
</evidence>
<comment type="caution">
    <text evidence="2">The sequence shown here is derived from an EMBL/GenBank/DDBJ whole genome shotgun (WGS) entry which is preliminary data.</text>
</comment>
<feature type="signal peptide" evidence="1">
    <location>
        <begin position="1"/>
        <end position="20"/>
    </location>
</feature>
<evidence type="ECO:0008006" key="4">
    <source>
        <dbReference type="Google" id="ProtNLM"/>
    </source>
</evidence>
<proteinExistence type="predicted"/>
<evidence type="ECO:0000313" key="3">
    <source>
        <dbReference type="Proteomes" id="UP000245992"/>
    </source>
</evidence>
<name>A0A2T7SXI0_9ACTN</name>
<accession>A0A2T7SXI0</accession>
<keyword evidence="1" id="KW-0732">Signal</keyword>
<evidence type="ECO:0000256" key="1">
    <source>
        <dbReference type="SAM" id="SignalP"/>
    </source>
</evidence>
<reference evidence="2 3" key="1">
    <citation type="submission" date="2013-12" db="EMBL/GenBank/DDBJ databases">
        <title>Annotated genome of Streptomyces scopuliridis.</title>
        <authorList>
            <person name="Olson J.B."/>
        </authorList>
    </citation>
    <scope>NUCLEOTIDE SEQUENCE [LARGE SCALE GENOMIC DNA]</scope>
    <source>
        <strain evidence="2 3">RB72</strain>
    </source>
</reference>
<feature type="chain" id="PRO_5039603807" description="Lipid/polyisoprenoid-binding YceI-like domain-containing protein" evidence="1">
    <location>
        <begin position="21"/>
        <end position="214"/>
    </location>
</feature>
<organism evidence="2 3">
    <name type="scientific">Streptomyces scopuliridis RB72</name>
    <dbReference type="NCBI Taxonomy" id="1440053"/>
    <lineage>
        <taxon>Bacteria</taxon>
        <taxon>Bacillati</taxon>
        <taxon>Actinomycetota</taxon>
        <taxon>Actinomycetes</taxon>
        <taxon>Kitasatosporales</taxon>
        <taxon>Streptomycetaceae</taxon>
        <taxon>Streptomyces</taxon>
    </lineage>
</organism>
<dbReference type="Proteomes" id="UP000245992">
    <property type="component" value="Unassembled WGS sequence"/>
</dbReference>